<dbReference type="InterPro" id="IPR032675">
    <property type="entry name" value="LRR_dom_sf"/>
</dbReference>
<dbReference type="InterPro" id="IPR001611">
    <property type="entry name" value="Leu-rich_rpt"/>
</dbReference>
<reference evidence="3 4" key="1">
    <citation type="journal article" date="2015" name="Genome Biol. Evol.">
        <title>Comparative Genomics of a Bacterivorous Green Alga Reveals Evolutionary Causalities and Consequences of Phago-Mixotrophic Mode of Nutrition.</title>
        <authorList>
            <person name="Burns J.A."/>
            <person name="Paasch A."/>
            <person name="Narechania A."/>
            <person name="Kim E."/>
        </authorList>
    </citation>
    <scope>NUCLEOTIDE SEQUENCE [LARGE SCALE GENOMIC DNA]</scope>
    <source>
        <strain evidence="3 4">PLY_AMNH</strain>
    </source>
</reference>
<comment type="subcellular location">
    <subcellularLocation>
        <location evidence="1">Cytoplasm</location>
        <location evidence="1">Cytoskeleton</location>
        <location evidence="1">Cilium axoneme</location>
    </subcellularLocation>
</comment>
<organism evidence="3 4">
    <name type="scientific">Cymbomonas tetramitiformis</name>
    <dbReference type="NCBI Taxonomy" id="36881"/>
    <lineage>
        <taxon>Eukaryota</taxon>
        <taxon>Viridiplantae</taxon>
        <taxon>Chlorophyta</taxon>
        <taxon>Pyramimonadophyceae</taxon>
        <taxon>Pyramimonadales</taxon>
        <taxon>Pyramimonadaceae</taxon>
        <taxon>Cymbomonas</taxon>
    </lineage>
</organism>
<evidence type="ECO:0000313" key="4">
    <source>
        <dbReference type="Proteomes" id="UP001190700"/>
    </source>
</evidence>
<dbReference type="Proteomes" id="UP001190700">
    <property type="component" value="Unassembled WGS sequence"/>
</dbReference>
<sequence length="264" mass="27400">ENGIGPEGAKALAVALTPNEEGVFNTSLRTLDLGSNNIGPEGAKALAVALTPNAEGVFNTSLDIVTITAKVVLPIGALRRNELTELDLSRKDLKPEDAIILGAALVSNGSLNTLDLGGNSVGPAGAKALAVALTPNAEGVFNGSLNTLNVWRNAVQLEGARALADAMRHRNAPFKLCGNLLDVEELDLSFTRHSPKRLEPADAILLANDLVFNGSLSTLNLAGNFIELEEAKALITALTPNDEGVFNKSLRTLDLGGGVATPLA</sequence>
<protein>
    <submittedName>
        <fullName evidence="3">Uncharacterized protein</fullName>
    </submittedName>
</protein>
<dbReference type="AlphaFoldDB" id="A0AAE0ET99"/>
<gene>
    <name evidence="3" type="ORF">CYMTET_50862</name>
</gene>
<dbReference type="GO" id="GO:0005930">
    <property type="term" value="C:axoneme"/>
    <property type="evidence" value="ECO:0007669"/>
    <property type="project" value="UniProtKB-SubCell"/>
</dbReference>
<dbReference type="InterPro" id="IPR052201">
    <property type="entry name" value="LRR-containing_regulator"/>
</dbReference>
<evidence type="ECO:0000313" key="3">
    <source>
        <dbReference type="EMBL" id="KAK3239197.1"/>
    </source>
</evidence>
<dbReference type="SUPFAM" id="SSF52047">
    <property type="entry name" value="RNI-like"/>
    <property type="match status" value="1"/>
</dbReference>
<comment type="caution">
    <text evidence="3">The sequence shown here is derived from an EMBL/GenBank/DDBJ whole genome shotgun (WGS) entry which is preliminary data.</text>
</comment>
<keyword evidence="4" id="KW-1185">Reference proteome</keyword>
<evidence type="ECO:0000256" key="1">
    <source>
        <dbReference type="ARBA" id="ARBA00004430"/>
    </source>
</evidence>
<dbReference type="EMBL" id="LGRX02033996">
    <property type="protein sequence ID" value="KAK3239197.1"/>
    <property type="molecule type" value="Genomic_DNA"/>
</dbReference>
<evidence type="ECO:0000256" key="2">
    <source>
        <dbReference type="ARBA" id="ARBA00022737"/>
    </source>
</evidence>
<dbReference type="Pfam" id="PF13516">
    <property type="entry name" value="LRR_6"/>
    <property type="match status" value="3"/>
</dbReference>
<keyword evidence="2" id="KW-0677">Repeat</keyword>
<feature type="non-terminal residue" evidence="3">
    <location>
        <position position="1"/>
    </location>
</feature>
<accession>A0AAE0ET99</accession>
<dbReference type="PANTHER" id="PTHR24111:SF0">
    <property type="entry name" value="LEUCINE-RICH REPEAT-CONTAINING PROTEIN"/>
    <property type="match status" value="1"/>
</dbReference>
<dbReference type="SMART" id="SM00368">
    <property type="entry name" value="LRR_RI"/>
    <property type="match status" value="5"/>
</dbReference>
<proteinExistence type="predicted"/>
<name>A0AAE0ET99_9CHLO</name>
<dbReference type="PANTHER" id="PTHR24111">
    <property type="entry name" value="LEUCINE-RICH REPEAT-CONTAINING PROTEIN 34"/>
    <property type="match status" value="1"/>
</dbReference>
<dbReference type="Gene3D" id="3.80.10.10">
    <property type="entry name" value="Ribonuclease Inhibitor"/>
    <property type="match status" value="3"/>
</dbReference>